<organism evidence="11 12">
    <name type="scientific">Araneus ventricosus</name>
    <name type="common">Orbweaver spider</name>
    <name type="synonym">Epeira ventricosa</name>
    <dbReference type="NCBI Taxonomy" id="182803"/>
    <lineage>
        <taxon>Eukaryota</taxon>
        <taxon>Metazoa</taxon>
        <taxon>Ecdysozoa</taxon>
        <taxon>Arthropoda</taxon>
        <taxon>Chelicerata</taxon>
        <taxon>Arachnida</taxon>
        <taxon>Araneae</taxon>
        <taxon>Araneomorphae</taxon>
        <taxon>Entelegynae</taxon>
        <taxon>Araneoidea</taxon>
        <taxon>Araneidae</taxon>
        <taxon>Araneus</taxon>
    </lineage>
</organism>
<dbReference type="Pfam" id="PF01008">
    <property type="entry name" value="IF-2B"/>
    <property type="match status" value="1"/>
</dbReference>
<evidence type="ECO:0000313" key="12">
    <source>
        <dbReference type="Proteomes" id="UP000499080"/>
    </source>
</evidence>
<name>A0A4Y2I172_ARAVE</name>
<evidence type="ECO:0000256" key="1">
    <source>
        <dbReference type="ARBA" id="ARBA00004514"/>
    </source>
</evidence>
<keyword evidence="3" id="KW-0963">Cytoplasm</keyword>
<evidence type="ECO:0000256" key="2">
    <source>
        <dbReference type="ARBA" id="ARBA00007251"/>
    </source>
</evidence>
<gene>
    <name evidence="11" type="primary">EIF2B1</name>
    <name evidence="11" type="ORF">AVEN_178745_1</name>
</gene>
<reference evidence="11 12" key="1">
    <citation type="journal article" date="2019" name="Sci. Rep.">
        <title>Orb-weaving spider Araneus ventricosus genome elucidates the spidroin gene catalogue.</title>
        <authorList>
            <person name="Kono N."/>
            <person name="Nakamura H."/>
            <person name="Ohtoshi R."/>
            <person name="Moran D.A.P."/>
            <person name="Shinohara A."/>
            <person name="Yoshida Y."/>
            <person name="Fujiwara M."/>
            <person name="Mori M."/>
            <person name="Tomita M."/>
            <person name="Arakawa K."/>
        </authorList>
    </citation>
    <scope>NUCLEOTIDE SEQUENCE [LARGE SCALE GENOMIC DNA]</scope>
</reference>
<dbReference type="EMBL" id="BGPR01002306">
    <property type="protein sequence ID" value="GBM71308.1"/>
    <property type="molecule type" value="Genomic_DNA"/>
</dbReference>
<dbReference type="InterPro" id="IPR042528">
    <property type="entry name" value="elF-2B_alpha_N"/>
</dbReference>
<evidence type="ECO:0000256" key="5">
    <source>
        <dbReference type="ARBA" id="ARBA00022917"/>
    </source>
</evidence>
<dbReference type="GO" id="GO:0005085">
    <property type="term" value="F:guanyl-nucleotide exchange factor activity"/>
    <property type="evidence" value="ECO:0007669"/>
    <property type="project" value="TreeGrafter"/>
</dbReference>
<evidence type="ECO:0000256" key="8">
    <source>
        <dbReference type="ARBA" id="ARBA00044236"/>
    </source>
</evidence>
<comment type="caution">
    <text evidence="11">The sequence shown here is derived from an EMBL/GenBank/DDBJ whole genome shotgun (WGS) entry which is preliminary data.</text>
</comment>
<dbReference type="PANTHER" id="PTHR45860:SF1">
    <property type="entry name" value="TRANSLATION INITIATION FACTOR EIF-2B SUBUNIT ALPHA"/>
    <property type="match status" value="1"/>
</dbReference>
<sequence>MDNERAVEKFKNMLADDPDLSPAVAALQVLMDFMNQDTSETIQGLEKSIKSLVEALNTVNFSVTSVKSACELFMRFITLASLDHSDIKECKRVLSLRAVKFLRRVSNARSKIAKIGEKFIFDDQVILIHSHSRVVYQTLVEAHASKKRFHVYITESAPDFSGKLMCEKLEKAGLPCTLILDAAVSYVLEKVDLVFLGAEGVAESGGIINKIGTYNIAICAKAMHKPVYVLAESFKFLRIYPLNQRDLPNELKHLTSKVNSKEHPLIDYTPPSYITLLFSDLGILDPSAVSDELISLYV</sequence>
<dbReference type="SUPFAM" id="SSF100950">
    <property type="entry name" value="NagB/RpiA/CoA transferase-like"/>
    <property type="match status" value="1"/>
</dbReference>
<dbReference type="GO" id="GO:0005851">
    <property type="term" value="C:eukaryotic translation initiation factor 2B complex"/>
    <property type="evidence" value="ECO:0007669"/>
    <property type="project" value="TreeGrafter"/>
</dbReference>
<dbReference type="GO" id="GO:0005829">
    <property type="term" value="C:cytosol"/>
    <property type="evidence" value="ECO:0007669"/>
    <property type="project" value="UniProtKB-SubCell"/>
</dbReference>
<dbReference type="Gene3D" id="1.20.120.1070">
    <property type="entry name" value="Translation initiation factor eIF-2B, N-terminal domain"/>
    <property type="match status" value="1"/>
</dbReference>
<comment type="similarity">
    <text evidence="2 10">Belongs to the eIF-2B alpha/beta/delta subunits family.</text>
</comment>
<dbReference type="InterPro" id="IPR000649">
    <property type="entry name" value="IF-2B-related"/>
</dbReference>
<dbReference type="GO" id="GO:0003743">
    <property type="term" value="F:translation initiation factor activity"/>
    <property type="evidence" value="ECO:0007669"/>
    <property type="project" value="UniProtKB-KW"/>
</dbReference>
<dbReference type="Gene3D" id="3.40.50.10470">
    <property type="entry name" value="Translation initiation factor eif-2b, domain 2"/>
    <property type="match status" value="1"/>
</dbReference>
<comment type="subunit">
    <text evidence="9">Component of the translation initiation factor 2B (eIF2B) complex which is a heterodecamer of two sets of five different subunits: alpha, beta, gamma, delta and epsilon. Subunits alpha, beta and delta comprise a regulatory subcomplex and subunits epsilon and gamma comprise a catalytic subcomplex. Within the complex, the hexameric regulatory complex resides at the center, with the two heterodimeric catalytic subcomplexes bound on opposite sides.</text>
</comment>
<dbReference type="InterPro" id="IPR051501">
    <property type="entry name" value="eIF2B_alpha/beta/delta"/>
</dbReference>
<dbReference type="FunFam" id="3.40.50.10470:FF:000001">
    <property type="entry name" value="Translation initiation factor eIF-2B subunit alpha"/>
    <property type="match status" value="1"/>
</dbReference>
<protein>
    <recommendedName>
        <fullName evidence="7">Translation initiation factor eIF2B subunit alpha</fullName>
    </recommendedName>
    <alternativeName>
        <fullName evidence="8">eIF2B GDP-GTP exchange factor subunit alpha</fullName>
    </alternativeName>
</protein>
<evidence type="ECO:0000313" key="11">
    <source>
        <dbReference type="EMBL" id="GBM71308.1"/>
    </source>
</evidence>
<evidence type="ECO:0000256" key="10">
    <source>
        <dbReference type="RuleBase" id="RU003814"/>
    </source>
</evidence>
<dbReference type="AlphaFoldDB" id="A0A4Y2I172"/>
<proteinExistence type="inferred from homology"/>
<keyword evidence="12" id="KW-1185">Reference proteome</keyword>
<dbReference type="OrthoDB" id="10249309at2759"/>
<accession>A0A4Y2I172</accession>
<evidence type="ECO:0000256" key="4">
    <source>
        <dbReference type="ARBA" id="ARBA00022540"/>
    </source>
</evidence>
<dbReference type="PANTHER" id="PTHR45860">
    <property type="entry name" value="TRANSLATION INITIATION FACTOR EIF-2B SUBUNIT ALPHA"/>
    <property type="match status" value="1"/>
</dbReference>
<dbReference type="InterPro" id="IPR037171">
    <property type="entry name" value="NagB/RpiA_transferase-like"/>
</dbReference>
<evidence type="ECO:0000256" key="9">
    <source>
        <dbReference type="ARBA" id="ARBA00046432"/>
    </source>
</evidence>
<keyword evidence="5" id="KW-0648">Protein biosynthesis</keyword>
<comment type="subcellular location">
    <subcellularLocation>
        <location evidence="1">Cytoplasm</location>
        <location evidence="1">Cytosol</location>
    </subcellularLocation>
</comment>
<evidence type="ECO:0000256" key="7">
    <source>
        <dbReference type="ARBA" id="ARBA00044208"/>
    </source>
</evidence>
<comment type="function">
    <text evidence="6">Acts as a component of the translation initiation factor 2B (eIF2B) complex, which catalyzes the exchange of GDP for GTP on eukaryotic initiation factor 2 (eIF2) gamma subunit. Its guanine nucleotide exchange factor activity is repressed when bound to eIF2 complex phosphorylated on the alpha subunit, thereby limiting the amount of methionyl-initiator methionine tRNA available to the ribosome and consequently global translation is repressed.</text>
</comment>
<dbReference type="Proteomes" id="UP000499080">
    <property type="component" value="Unassembled WGS sequence"/>
</dbReference>
<evidence type="ECO:0000256" key="3">
    <source>
        <dbReference type="ARBA" id="ARBA00022490"/>
    </source>
</evidence>
<evidence type="ECO:0000256" key="6">
    <source>
        <dbReference type="ARBA" id="ARBA00043898"/>
    </source>
</evidence>
<keyword evidence="4 11" id="KW-0396">Initiation factor</keyword>
<dbReference type="InterPro" id="IPR042529">
    <property type="entry name" value="IF_2B-like_C"/>
</dbReference>